<protein>
    <submittedName>
        <fullName evidence="2">Uncharacterized protein</fullName>
    </submittedName>
</protein>
<keyword evidence="1" id="KW-1133">Transmembrane helix</keyword>
<dbReference type="InterPro" id="IPR006461">
    <property type="entry name" value="PLAC_motif_containing"/>
</dbReference>
<reference evidence="2 3" key="1">
    <citation type="submission" date="2021-09" db="EMBL/GenBank/DDBJ databases">
        <title>Genomic insights and catalytic innovation underlie evolution of tropane alkaloids biosynthesis.</title>
        <authorList>
            <person name="Wang Y.-J."/>
            <person name="Tian T."/>
            <person name="Huang J.-P."/>
            <person name="Huang S.-X."/>
        </authorList>
    </citation>
    <scope>NUCLEOTIDE SEQUENCE [LARGE SCALE GENOMIC DNA]</scope>
    <source>
        <strain evidence="2">KIB-2018</strain>
        <tissue evidence="2">Leaf</tissue>
    </source>
</reference>
<keyword evidence="3" id="KW-1185">Reference proteome</keyword>
<evidence type="ECO:0000256" key="1">
    <source>
        <dbReference type="SAM" id="Phobius"/>
    </source>
</evidence>
<sequence>MTTEGPWSSGLCDCCSDMSSCCLTFWFPCFTFGRIAEIVDQGTPTCPASGAIYALLEFITGCACFYSCTYRSRMRKVYMLKESPCNDCLTHWCCETCALCQEYRELKNRGFDMSLEALLERQLLTRCETSCVSWKLLDSEEYPLGNGRIKSIDE</sequence>
<dbReference type="AlphaFoldDB" id="A0AAV8TT52"/>
<gene>
    <name evidence="2" type="ORF">K2173_010132</name>
</gene>
<dbReference type="EMBL" id="JAIWQS010000003">
    <property type="protein sequence ID" value="KAJ8770087.1"/>
    <property type="molecule type" value="Genomic_DNA"/>
</dbReference>
<organism evidence="2 3">
    <name type="scientific">Erythroxylum novogranatense</name>
    <dbReference type="NCBI Taxonomy" id="1862640"/>
    <lineage>
        <taxon>Eukaryota</taxon>
        <taxon>Viridiplantae</taxon>
        <taxon>Streptophyta</taxon>
        <taxon>Embryophyta</taxon>
        <taxon>Tracheophyta</taxon>
        <taxon>Spermatophyta</taxon>
        <taxon>Magnoliopsida</taxon>
        <taxon>eudicotyledons</taxon>
        <taxon>Gunneridae</taxon>
        <taxon>Pentapetalae</taxon>
        <taxon>rosids</taxon>
        <taxon>fabids</taxon>
        <taxon>Malpighiales</taxon>
        <taxon>Erythroxylaceae</taxon>
        <taxon>Erythroxylum</taxon>
    </lineage>
</organism>
<comment type="caution">
    <text evidence="2">The sequence shown here is derived from an EMBL/GenBank/DDBJ whole genome shotgun (WGS) entry which is preliminary data.</text>
</comment>
<dbReference type="NCBIfam" id="TIGR01571">
    <property type="entry name" value="A_thal_Cys_rich"/>
    <property type="match status" value="1"/>
</dbReference>
<feature type="transmembrane region" description="Helical" evidence="1">
    <location>
        <begin position="50"/>
        <end position="69"/>
    </location>
</feature>
<dbReference type="Proteomes" id="UP001159364">
    <property type="component" value="Linkage Group LG03"/>
</dbReference>
<keyword evidence="1" id="KW-0472">Membrane</keyword>
<accession>A0AAV8TT52</accession>
<keyword evidence="1" id="KW-0812">Transmembrane</keyword>
<dbReference type="Pfam" id="PF04749">
    <property type="entry name" value="PLAC8"/>
    <property type="match status" value="1"/>
</dbReference>
<evidence type="ECO:0000313" key="2">
    <source>
        <dbReference type="EMBL" id="KAJ8770087.1"/>
    </source>
</evidence>
<name>A0AAV8TT52_9ROSI</name>
<evidence type="ECO:0000313" key="3">
    <source>
        <dbReference type="Proteomes" id="UP001159364"/>
    </source>
</evidence>
<dbReference type="PANTHER" id="PTHR15907">
    <property type="entry name" value="DUF614 FAMILY PROTEIN-RELATED"/>
    <property type="match status" value="1"/>
</dbReference>
<proteinExistence type="predicted"/>